<name>A0A6I4NW68_9MICO</name>
<evidence type="ECO:0000256" key="1">
    <source>
        <dbReference type="SAM" id="MobiDB-lite"/>
    </source>
</evidence>
<protein>
    <recommendedName>
        <fullName evidence="5">DUF4386 family protein</fullName>
    </recommendedName>
</protein>
<proteinExistence type="predicted"/>
<feature type="transmembrane region" description="Helical" evidence="2">
    <location>
        <begin position="225"/>
        <end position="245"/>
    </location>
</feature>
<evidence type="ECO:0000313" key="4">
    <source>
        <dbReference type="Proteomes" id="UP000438182"/>
    </source>
</evidence>
<dbReference type="EMBL" id="WSTA01000034">
    <property type="protein sequence ID" value="MWB98686.1"/>
    <property type="molecule type" value="Genomic_DNA"/>
</dbReference>
<dbReference type="RefSeq" id="WP_160424243.1">
    <property type="nucleotide sequence ID" value="NZ_WSTA01000034.1"/>
</dbReference>
<feature type="transmembrane region" description="Helical" evidence="2">
    <location>
        <begin position="176"/>
        <end position="194"/>
    </location>
</feature>
<keyword evidence="4" id="KW-1185">Reference proteome</keyword>
<gene>
    <name evidence="3" type="ORF">GB864_09010</name>
</gene>
<keyword evidence="2" id="KW-0472">Membrane</keyword>
<feature type="transmembrane region" description="Helical" evidence="2">
    <location>
        <begin position="201"/>
        <end position="219"/>
    </location>
</feature>
<organism evidence="3 4">
    <name type="scientific">Agromyces seonyuensis</name>
    <dbReference type="NCBI Taxonomy" id="2662446"/>
    <lineage>
        <taxon>Bacteria</taxon>
        <taxon>Bacillati</taxon>
        <taxon>Actinomycetota</taxon>
        <taxon>Actinomycetes</taxon>
        <taxon>Micrococcales</taxon>
        <taxon>Microbacteriaceae</taxon>
        <taxon>Agromyces</taxon>
    </lineage>
</organism>
<evidence type="ECO:0000256" key="2">
    <source>
        <dbReference type="SAM" id="Phobius"/>
    </source>
</evidence>
<evidence type="ECO:0000313" key="3">
    <source>
        <dbReference type="EMBL" id="MWB98686.1"/>
    </source>
</evidence>
<reference evidence="3 4" key="1">
    <citation type="submission" date="2019-12" db="EMBL/GenBank/DDBJ databases">
        <authorList>
            <person name="Kim Y.S."/>
        </authorList>
    </citation>
    <scope>NUCLEOTIDE SEQUENCE [LARGE SCALE GENOMIC DNA]</scope>
    <source>
        <strain evidence="3 4">MMS17-SY077</strain>
    </source>
</reference>
<sequence length="254" mass="26444">MTRLDPASAQPAAPRPAVQPRTEQPRAEQPPARILDLRVASRAATVAAIAWLTEPIAFAAMLFNPANMDPEQTLADFHAGGLPFAYLVAVGLIVCGAALAVLTIAIDRQYRARGDYGIGVAFAKWAGLTAATALLIAGAIDLTGNGLGGIALTIIPDASEGARWLARQTFMISHEALRLTACLAFAAWLVLLARRGRKLGLIGRGVAVTVVIAGILIALPGAATGLLTGMNFVLLALIPLAVAFARRSRPSSEV</sequence>
<feature type="transmembrane region" description="Helical" evidence="2">
    <location>
        <begin position="83"/>
        <end position="106"/>
    </location>
</feature>
<feature type="transmembrane region" description="Helical" evidence="2">
    <location>
        <begin position="43"/>
        <end position="63"/>
    </location>
</feature>
<evidence type="ECO:0008006" key="5">
    <source>
        <dbReference type="Google" id="ProtNLM"/>
    </source>
</evidence>
<dbReference type="AlphaFoldDB" id="A0A6I4NW68"/>
<feature type="region of interest" description="Disordered" evidence="1">
    <location>
        <begin position="1"/>
        <end position="31"/>
    </location>
</feature>
<comment type="caution">
    <text evidence="3">The sequence shown here is derived from an EMBL/GenBank/DDBJ whole genome shotgun (WGS) entry which is preliminary data.</text>
</comment>
<keyword evidence="2" id="KW-1133">Transmembrane helix</keyword>
<dbReference type="Proteomes" id="UP000438182">
    <property type="component" value="Unassembled WGS sequence"/>
</dbReference>
<accession>A0A6I4NW68</accession>
<feature type="compositionally biased region" description="Low complexity" evidence="1">
    <location>
        <begin position="1"/>
        <end position="21"/>
    </location>
</feature>
<keyword evidence="2" id="KW-0812">Transmembrane</keyword>
<feature type="transmembrane region" description="Helical" evidence="2">
    <location>
        <begin position="118"/>
        <end position="140"/>
    </location>
</feature>